<proteinExistence type="predicted"/>
<comment type="caution">
    <text evidence="2">The sequence shown here is derived from an EMBL/GenBank/DDBJ whole genome shotgun (WGS) entry which is preliminary data.</text>
</comment>
<sequence>MVRVSPRRVHQATTPTLVLRPILPVHPEQDETKPEAGGQKGTKREDAPRNSKVSSNSLLTSNVAVPKAQEATKEKQEPLRVGRKIPRPHIRSIPPWVILFLSFSAGKKARGSFRFFVEITAG</sequence>
<keyword evidence="3" id="KW-1185">Reference proteome</keyword>
<evidence type="ECO:0000313" key="2">
    <source>
        <dbReference type="EMBL" id="KAJ2892237.1"/>
    </source>
</evidence>
<dbReference type="EMBL" id="JAKWBI020000857">
    <property type="protein sequence ID" value="KAJ2892237.1"/>
    <property type="molecule type" value="Genomic_DNA"/>
</dbReference>
<accession>A0AAD5RFT9</accession>
<protein>
    <submittedName>
        <fullName evidence="2">Uncharacterized protein</fullName>
    </submittedName>
</protein>
<feature type="compositionally biased region" description="Basic and acidic residues" evidence="1">
    <location>
        <begin position="70"/>
        <end position="80"/>
    </location>
</feature>
<feature type="compositionally biased region" description="Polar residues" evidence="1">
    <location>
        <begin position="51"/>
        <end position="63"/>
    </location>
</feature>
<name>A0AAD5RFT9_9PEZI</name>
<organism evidence="2 3">
    <name type="scientific">Zalerion maritima</name>
    <dbReference type="NCBI Taxonomy" id="339359"/>
    <lineage>
        <taxon>Eukaryota</taxon>
        <taxon>Fungi</taxon>
        <taxon>Dikarya</taxon>
        <taxon>Ascomycota</taxon>
        <taxon>Pezizomycotina</taxon>
        <taxon>Sordariomycetes</taxon>
        <taxon>Lulworthiomycetidae</taxon>
        <taxon>Lulworthiales</taxon>
        <taxon>Lulworthiaceae</taxon>
        <taxon>Zalerion</taxon>
    </lineage>
</organism>
<dbReference type="Proteomes" id="UP001201980">
    <property type="component" value="Unassembled WGS sequence"/>
</dbReference>
<dbReference type="AlphaFoldDB" id="A0AAD5RFT9"/>
<evidence type="ECO:0000256" key="1">
    <source>
        <dbReference type="SAM" id="MobiDB-lite"/>
    </source>
</evidence>
<feature type="region of interest" description="Disordered" evidence="1">
    <location>
        <begin position="1"/>
        <end position="83"/>
    </location>
</feature>
<reference evidence="2" key="1">
    <citation type="submission" date="2022-07" db="EMBL/GenBank/DDBJ databases">
        <title>Draft genome sequence of Zalerion maritima ATCC 34329, a (micro)plastics degrading marine fungus.</title>
        <authorList>
            <person name="Paco A."/>
            <person name="Goncalves M.F.M."/>
            <person name="Rocha-Santos T.A.P."/>
            <person name="Alves A."/>
        </authorList>
    </citation>
    <scope>NUCLEOTIDE SEQUENCE</scope>
    <source>
        <strain evidence="2">ATCC 34329</strain>
    </source>
</reference>
<gene>
    <name evidence="2" type="ORF">MKZ38_010106</name>
</gene>
<feature type="compositionally biased region" description="Basic residues" evidence="1">
    <location>
        <begin position="1"/>
        <end position="10"/>
    </location>
</feature>
<evidence type="ECO:0000313" key="3">
    <source>
        <dbReference type="Proteomes" id="UP001201980"/>
    </source>
</evidence>